<dbReference type="Pfam" id="PF13826">
    <property type="entry name" value="Monooxy_af470-like"/>
    <property type="match status" value="1"/>
</dbReference>
<organism evidence="2 3">
    <name type="scientific">Ophiobolus disseminans</name>
    <dbReference type="NCBI Taxonomy" id="1469910"/>
    <lineage>
        <taxon>Eukaryota</taxon>
        <taxon>Fungi</taxon>
        <taxon>Dikarya</taxon>
        <taxon>Ascomycota</taxon>
        <taxon>Pezizomycotina</taxon>
        <taxon>Dothideomycetes</taxon>
        <taxon>Pleosporomycetidae</taxon>
        <taxon>Pleosporales</taxon>
        <taxon>Pleosporineae</taxon>
        <taxon>Phaeosphaeriaceae</taxon>
        <taxon>Ophiobolus</taxon>
    </lineage>
</organism>
<keyword evidence="1" id="KW-0472">Membrane</keyword>
<keyword evidence="3" id="KW-1185">Reference proteome</keyword>
<evidence type="ECO:0000313" key="2">
    <source>
        <dbReference type="EMBL" id="KAF2821383.1"/>
    </source>
</evidence>
<dbReference type="EMBL" id="MU006237">
    <property type="protein sequence ID" value="KAF2821383.1"/>
    <property type="molecule type" value="Genomic_DNA"/>
</dbReference>
<keyword evidence="1" id="KW-1133">Transmembrane helix</keyword>
<reference evidence="2" key="1">
    <citation type="journal article" date="2020" name="Stud. Mycol.">
        <title>101 Dothideomycetes genomes: a test case for predicting lifestyles and emergence of pathogens.</title>
        <authorList>
            <person name="Haridas S."/>
            <person name="Albert R."/>
            <person name="Binder M."/>
            <person name="Bloem J."/>
            <person name="Labutti K."/>
            <person name="Salamov A."/>
            <person name="Andreopoulos B."/>
            <person name="Baker S."/>
            <person name="Barry K."/>
            <person name="Bills G."/>
            <person name="Bluhm B."/>
            <person name="Cannon C."/>
            <person name="Castanera R."/>
            <person name="Culley D."/>
            <person name="Daum C."/>
            <person name="Ezra D."/>
            <person name="Gonzalez J."/>
            <person name="Henrissat B."/>
            <person name="Kuo A."/>
            <person name="Liang C."/>
            <person name="Lipzen A."/>
            <person name="Lutzoni F."/>
            <person name="Magnuson J."/>
            <person name="Mondo S."/>
            <person name="Nolan M."/>
            <person name="Ohm R."/>
            <person name="Pangilinan J."/>
            <person name="Park H.-J."/>
            <person name="Ramirez L."/>
            <person name="Alfaro M."/>
            <person name="Sun H."/>
            <person name="Tritt A."/>
            <person name="Yoshinaga Y."/>
            <person name="Zwiers L.-H."/>
            <person name="Turgeon B."/>
            <person name="Goodwin S."/>
            <person name="Spatafora J."/>
            <person name="Crous P."/>
            <person name="Grigoriev I."/>
        </authorList>
    </citation>
    <scope>NUCLEOTIDE SEQUENCE</scope>
    <source>
        <strain evidence="2">CBS 113818</strain>
    </source>
</reference>
<keyword evidence="1" id="KW-0812">Transmembrane</keyword>
<gene>
    <name evidence="2" type="ORF">CC86DRAFT_459045</name>
</gene>
<dbReference type="Proteomes" id="UP000799424">
    <property type="component" value="Unassembled WGS sequence"/>
</dbReference>
<accession>A0A6A6ZKU5</accession>
<name>A0A6A6ZKU5_9PLEO</name>
<evidence type="ECO:0008006" key="4">
    <source>
        <dbReference type="Google" id="ProtNLM"/>
    </source>
</evidence>
<protein>
    <recommendedName>
        <fullName evidence="4">DUF4188 domain-containing protein</fullName>
    </recommendedName>
</protein>
<dbReference type="OrthoDB" id="3202396at2759"/>
<dbReference type="InterPro" id="IPR025444">
    <property type="entry name" value="Monooxy_af470"/>
</dbReference>
<sequence>MSVFREIYHTMLPVDYTVSTWLTLGALLQCILVALLPRNVALLPPIAIFMVRFIRGYLIAKGALPNPVTKEVTHGRQTWQIPSADGTVATTGSRESIVVLVLSASFSHPNGRYSPGSKTMNDYFVAMWLDAQENREKYGYLGNTPALYTQDDGTRQDTKGSTAVYLSYWKSLEGLHRFAHAGPHMKGQLWWENGAMNNFPHLGVSHEVYEVPAGNWENVYHNFRPFGITNTEYPVPVINEESGKESVQWVSGLRSADGKDWKNMQSRMGRKAVFGATKPTRL</sequence>
<proteinExistence type="predicted"/>
<feature type="transmembrane region" description="Helical" evidence="1">
    <location>
        <begin position="12"/>
        <end position="36"/>
    </location>
</feature>
<dbReference type="AlphaFoldDB" id="A0A6A6ZKU5"/>
<evidence type="ECO:0000256" key="1">
    <source>
        <dbReference type="SAM" id="Phobius"/>
    </source>
</evidence>
<evidence type="ECO:0000313" key="3">
    <source>
        <dbReference type="Proteomes" id="UP000799424"/>
    </source>
</evidence>